<organism evidence="2 3">
    <name type="scientific">Papilio xuthus</name>
    <name type="common">Asian swallowtail butterfly</name>
    <dbReference type="NCBI Taxonomy" id="66420"/>
    <lineage>
        <taxon>Eukaryota</taxon>
        <taxon>Metazoa</taxon>
        <taxon>Ecdysozoa</taxon>
        <taxon>Arthropoda</taxon>
        <taxon>Hexapoda</taxon>
        <taxon>Insecta</taxon>
        <taxon>Pterygota</taxon>
        <taxon>Neoptera</taxon>
        <taxon>Endopterygota</taxon>
        <taxon>Lepidoptera</taxon>
        <taxon>Glossata</taxon>
        <taxon>Ditrysia</taxon>
        <taxon>Papilionoidea</taxon>
        <taxon>Papilionidae</taxon>
        <taxon>Papilioninae</taxon>
        <taxon>Papilio</taxon>
    </lineage>
</organism>
<dbReference type="AlphaFoldDB" id="A0A194Q7L4"/>
<dbReference type="STRING" id="66420.A0A194Q7L4"/>
<protein>
    <submittedName>
        <fullName evidence="2">Uncharacterized protein</fullName>
    </submittedName>
</protein>
<name>A0A194Q7L4_PAPXU</name>
<feature type="region of interest" description="Disordered" evidence="1">
    <location>
        <begin position="45"/>
        <end position="93"/>
    </location>
</feature>
<reference evidence="2 3" key="1">
    <citation type="journal article" date="2015" name="Nat. Commun.">
        <title>Outbred genome sequencing and CRISPR/Cas9 gene editing in butterflies.</title>
        <authorList>
            <person name="Li X."/>
            <person name="Fan D."/>
            <person name="Zhang W."/>
            <person name="Liu G."/>
            <person name="Zhang L."/>
            <person name="Zhao L."/>
            <person name="Fang X."/>
            <person name="Chen L."/>
            <person name="Dong Y."/>
            <person name="Chen Y."/>
            <person name="Ding Y."/>
            <person name="Zhao R."/>
            <person name="Feng M."/>
            <person name="Zhu Y."/>
            <person name="Feng Y."/>
            <person name="Jiang X."/>
            <person name="Zhu D."/>
            <person name="Xiang H."/>
            <person name="Feng X."/>
            <person name="Li S."/>
            <person name="Wang J."/>
            <person name="Zhang G."/>
            <person name="Kronforst M.R."/>
            <person name="Wang W."/>
        </authorList>
    </citation>
    <scope>NUCLEOTIDE SEQUENCE [LARGE SCALE GENOMIC DNA]</scope>
    <source>
        <strain evidence="2">Ya'a_city_454_Px</strain>
        <tissue evidence="2">Whole body</tissue>
    </source>
</reference>
<evidence type="ECO:0000313" key="3">
    <source>
        <dbReference type="Proteomes" id="UP000053268"/>
    </source>
</evidence>
<evidence type="ECO:0000313" key="2">
    <source>
        <dbReference type="EMBL" id="KPI99395.1"/>
    </source>
</evidence>
<dbReference type="Proteomes" id="UP000053268">
    <property type="component" value="Unassembled WGS sequence"/>
</dbReference>
<proteinExistence type="predicted"/>
<sequence>MFGPLLRRSILQGSVSRTWNCLTNFTQLLWCKLKYLRELRMPRTRRKHYASHSRSPSRTYEAKRRRIDESTREDSGYRKRSRSRERDSSQSHSYFVTAQGDDHYIKLFPSPVQMYRDGEVVDLHILPSQQWSVRPALAALGVVPSTRPHLAQTLSLGIH</sequence>
<accession>A0A194Q7L4</accession>
<feature type="compositionally biased region" description="Basic and acidic residues" evidence="1">
    <location>
        <begin position="60"/>
        <end position="77"/>
    </location>
</feature>
<keyword evidence="3" id="KW-1185">Reference proteome</keyword>
<gene>
    <name evidence="2" type="ORF">RR46_03760</name>
</gene>
<dbReference type="EMBL" id="KQ459579">
    <property type="protein sequence ID" value="KPI99395.1"/>
    <property type="molecule type" value="Genomic_DNA"/>
</dbReference>
<evidence type="ECO:0000256" key="1">
    <source>
        <dbReference type="SAM" id="MobiDB-lite"/>
    </source>
</evidence>